<dbReference type="GO" id="GO:0006310">
    <property type="term" value="P:DNA recombination"/>
    <property type="evidence" value="ECO:0007669"/>
    <property type="project" value="UniProtKB-KW"/>
</dbReference>
<dbReference type="PROSITE" id="PS51898">
    <property type="entry name" value="TYR_RECOMBINASE"/>
    <property type="match status" value="1"/>
</dbReference>
<sequence>MDEKLYLIDLDCYARAEENQKKKVKESHCFDFGLLPTKGLQNEFRSFIENRSRQCALATMIQERVLYQRFCRMVKDKHIRAESLQELEWEQWLIKIRSWLLEHGQKLTMQGINVYGKEKTVPSSLITYVRKAYQFTEAKEERDEIEKDIWKLENLDIAYKKNPIKNVQTLNFTAIIQDDLREETKKAVYEHLHHEAIATIIKELTAIRRLSRYLKETYPQIHSAEELNRELLEEYLTYLATEAEGVNNYRMDLTRLRGLLETIGKLYGYPHLEILFLASDLPRQVQPKLKSYSDSELIRFNAALAELDEQMERLMVIHQMLGTRISDTLTLQTDCLYRQDGHPMIQIRQMKTTTFVKPISAELELLIEKAIQYTRKMYGDTVYIFVDEKNSKRPMQYNTVQNKVMDLIQKKDLRDDHGELFGFGTHMFRHVYGIRLTELHLDDWTIAKLLGHTSVKNVKFYRKMSLQIIADETREIRAEMSRMIRANLAGWGKEYEQI</sequence>
<dbReference type="GO" id="GO:0015074">
    <property type="term" value="P:DNA integration"/>
    <property type="evidence" value="ECO:0007669"/>
    <property type="project" value="InterPro"/>
</dbReference>
<dbReference type="STRING" id="410072.ERS852525_00774"/>
<organism evidence="3 4">
    <name type="scientific">Coprococcus comes</name>
    <dbReference type="NCBI Taxonomy" id="410072"/>
    <lineage>
        <taxon>Bacteria</taxon>
        <taxon>Bacillati</taxon>
        <taxon>Bacillota</taxon>
        <taxon>Clostridia</taxon>
        <taxon>Lachnospirales</taxon>
        <taxon>Lachnospiraceae</taxon>
        <taxon>Coprococcus</taxon>
    </lineage>
</organism>
<dbReference type="Proteomes" id="UP000095362">
    <property type="component" value="Unassembled WGS sequence"/>
</dbReference>
<gene>
    <name evidence="3" type="ORF">ERS852481_00159</name>
</gene>
<proteinExistence type="predicted"/>
<evidence type="ECO:0000259" key="2">
    <source>
        <dbReference type="PROSITE" id="PS51898"/>
    </source>
</evidence>
<protein>
    <submittedName>
        <fullName evidence="3">Site-specific recombinase XerD</fullName>
    </submittedName>
</protein>
<reference evidence="3 4" key="1">
    <citation type="submission" date="2015-09" db="EMBL/GenBank/DDBJ databases">
        <authorList>
            <consortium name="Pathogen Informatics"/>
        </authorList>
    </citation>
    <scope>NUCLEOTIDE SEQUENCE [LARGE SCALE GENOMIC DNA]</scope>
    <source>
        <strain evidence="3 4">2789STDY5834866</strain>
    </source>
</reference>
<evidence type="ECO:0000256" key="1">
    <source>
        <dbReference type="ARBA" id="ARBA00023172"/>
    </source>
</evidence>
<keyword evidence="1" id="KW-0233">DNA recombination</keyword>
<feature type="domain" description="Tyr recombinase" evidence="2">
    <location>
        <begin position="287"/>
        <end position="474"/>
    </location>
</feature>
<dbReference type="PaxDb" id="410072-ERS852525_00774"/>
<dbReference type="InterPro" id="IPR013762">
    <property type="entry name" value="Integrase-like_cat_sf"/>
</dbReference>
<dbReference type="AlphaFoldDB" id="A0A173X0R9"/>
<dbReference type="EMBL" id="CYZK01000001">
    <property type="protein sequence ID" value="CUN43948.1"/>
    <property type="molecule type" value="Genomic_DNA"/>
</dbReference>
<dbReference type="GO" id="GO:0003677">
    <property type="term" value="F:DNA binding"/>
    <property type="evidence" value="ECO:0007669"/>
    <property type="project" value="InterPro"/>
</dbReference>
<dbReference type="InterPro" id="IPR011010">
    <property type="entry name" value="DNA_brk_join_enz"/>
</dbReference>
<dbReference type="RefSeq" id="WP_055260383.1">
    <property type="nucleotide sequence ID" value="NZ_CYZK01000001.1"/>
</dbReference>
<dbReference type="SUPFAM" id="SSF56349">
    <property type="entry name" value="DNA breaking-rejoining enzymes"/>
    <property type="match status" value="1"/>
</dbReference>
<accession>A0A173X0R9</accession>
<name>A0A173X0R9_9FIRM</name>
<dbReference type="Pfam" id="PF00589">
    <property type="entry name" value="Phage_integrase"/>
    <property type="match status" value="1"/>
</dbReference>
<evidence type="ECO:0000313" key="3">
    <source>
        <dbReference type="EMBL" id="CUN43948.1"/>
    </source>
</evidence>
<dbReference type="Gene3D" id="1.10.443.10">
    <property type="entry name" value="Intergrase catalytic core"/>
    <property type="match status" value="1"/>
</dbReference>
<dbReference type="InterPro" id="IPR002104">
    <property type="entry name" value="Integrase_catalytic"/>
</dbReference>
<evidence type="ECO:0000313" key="4">
    <source>
        <dbReference type="Proteomes" id="UP000095362"/>
    </source>
</evidence>